<keyword evidence="2" id="KW-1003">Cell membrane</keyword>
<dbReference type="SUPFAM" id="SSF55785">
    <property type="entry name" value="PYP-like sensor domain (PAS domain)"/>
    <property type="match status" value="2"/>
</dbReference>
<dbReference type="PROSITE" id="PS50885">
    <property type="entry name" value="HAMP"/>
    <property type="match status" value="1"/>
</dbReference>
<dbReference type="InterPro" id="IPR000014">
    <property type="entry name" value="PAS"/>
</dbReference>
<feature type="domain" description="PAC" evidence="8">
    <location>
        <begin position="583"/>
        <end position="635"/>
    </location>
</feature>
<feature type="domain" description="HAMP" evidence="9">
    <location>
        <begin position="318"/>
        <end position="370"/>
    </location>
</feature>
<organism evidence="11 12">
    <name type="scientific">Clostridium beijerinckii</name>
    <name type="common">Clostridium MP</name>
    <dbReference type="NCBI Taxonomy" id="1520"/>
    <lineage>
        <taxon>Bacteria</taxon>
        <taxon>Bacillati</taxon>
        <taxon>Bacillota</taxon>
        <taxon>Clostridia</taxon>
        <taxon>Eubacteriales</taxon>
        <taxon>Clostridiaceae</taxon>
        <taxon>Clostridium</taxon>
    </lineage>
</organism>
<dbReference type="SMART" id="SM00267">
    <property type="entry name" value="GGDEF"/>
    <property type="match status" value="1"/>
</dbReference>
<dbReference type="Gene3D" id="3.30.450.20">
    <property type="entry name" value="PAS domain"/>
    <property type="match status" value="3"/>
</dbReference>
<sequence>MNIRRKFIVFSILWGIIPAIISTSICISNFNTRNLELTKQNVETFSKDQSIHLKAFFDENISNLNNDTNIPIVKELLTALNNKEDVEDKRDDIQVLNELLAGRMQEEFFLSREVLVDKEGVIIACDNSEFINKKVMIPNNEVEKLKQNEVVVTNIIEREDFNDGAKSAIIASPIFVEGKYQGFIANIMNMNYFEKLVNDVSFFDTGRILIMDENGAVAAGNSNNIKENIKKIDVANNLYEQWEKMDFDSTPNGIIEYKINNTEKIGYYSRIGNTGWIVLSAIELSEFKTPTERTIKNTVAFFIIISLLITVSYLFIVNYFSKPIYKLLEVIRKIKQGNMDDRFIYNKENEFGEIATAFNGLMDTIEKNKKHIEEKNRRLQSLTSNIPGGVYTCKIENGEYILDFVSSGCLSILGYKEDEFTENERRKKLIELICEADRERVMREIREQISKYGKYTVEYRVKRSDGVNVWLLDNGQIVENRYGKLFSYSVVINITESKITQEELRLSEERYRIIMSQTEDAIFEWNIPKDTVYFSGNWENKFSYKSVVNNVSEIIYKTDYIYNDDIKSFGKLLNDIIYGDAYKEAEIRIKKNTNEYIWCKIRITAMFDENGDIFKAIGIIIDIDEEKRENEKLLFKAQRDSLTSLYNKGTVQNMIEEYMKSAKKGDSGALFVVDLDNFKAVNDNLGHLAGDFVLTDISSMFSEIFKEDSIVGRIGGDEFVIFLKNITSEELLIEKAKALMNGFRSNNTDEVLSQKVSGSIGIARYPEHGKSFKELFINADKAVYLAKSKGKNNYCIFEEN</sequence>
<dbReference type="InterPro" id="IPR052155">
    <property type="entry name" value="Biofilm_reg_signaling"/>
</dbReference>
<dbReference type="InterPro" id="IPR033479">
    <property type="entry name" value="dCache_1"/>
</dbReference>
<protein>
    <submittedName>
        <fullName evidence="11">Diguanylate cyclase</fullName>
    </submittedName>
</protein>
<gene>
    <name evidence="11" type="ORF">LF65_05226</name>
</gene>
<evidence type="ECO:0000259" key="10">
    <source>
        <dbReference type="PROSITE" id="PS50887"/>
    </source>
</evidence>
<dbReference type="InterPro" id="IPR013655">
    <property type="entry name" value="PAS_fold_3"/>
</dbReference>
<dbReference type="PROSITE" id="PS50113">
    <property type="entry name" value="PAC"/>
    <property type="match status" value="2"/>
</dbReference>
<evidence type="ECO:0000313" key="12">
    <source>
        <dbReference type="Proteomes" id="UP000031866"/>
    </source>
</evidence>
<dbReference type="InterPro" id="IPR029787">
    <property type="entry name" value="Nucleotide_cyclase"/>
</dbReference>
<dbReference type="AlphaFoldDB" id="A0A0B5QLK5"/>
<feature type="transmembrane region" description="Helical" evidence="6">
    <location>
        <begin position="299"/>
        <end position="320"/>
    </location>
</feature>
<dbReference type="PANTHER" id="PTHR44757:SF2">
    <property type="entry name" value="BIOFILM ARCHITECTURE MAINTENANCE PROTEIN MBAA"/>
    <property type="match status" value="1"/>
</dbReference>
<evidence type="ECO:0000259" key="8">
    <source>
        <dbReference type="PROSITE" id="PS50113"/>
    </source>
</evidence>
<dbReference type="Pfam" id="PF00672">
    <property type="entry name" value="HAMP"/>
    <property type="match status" value="1"/>
</dbReference>
<feature type="domain" description="PAS" evidence="7">
    <location>
        <begin position="375"/>
        <end position="452"/>
    </location>
</feature>
<evidence type="ECO:0000256" key="5">
    <source>
        <dbReference type="ARBA" id="ARBA00023136"/>
    </source>
</evidence>
<feature type="domain" description="GGDEF" evidence="10">
    <location>
        <begin position="666"/>
        <end position="799"/>
    </location>
</feature>
<evidence type="ECO:0000259" key="7">
    <source>
        <dbReference type="PROSITE" id="PS50112"/>
    </source>
</evidence>
<name>A0A0B5QLK5_CLOBE</name>
<evidence type="ECO:0000256" key="4">
    <source>
        <dbReference type="ARBA" id="ARBA00022989"/>
    </source>
</evidence>
<dbReference type="CDD" id="cd01949">
    <property type="entry name" value="GGDEF"/>
    <property type="match status" value="1"/>
</dbReference>
<evidence type="ECO:0000259" key="9">
    <source>
        <dbReference type="PROSITE" id="PS50885"/>
    </source>
</evidence>
<dbReference type="NCBIfam" id="TIGR00229">
    <property type="entry name" value="sensory_box"/>
    <property type="match status" value="1"/>
</dbReference>
<keyword evidence="4 6" id="KW-1133">Transmembrane helix</keyword>
<dbReference type="CDD" id="cd06225">
    <property type="entry name" value="HAMP"/>
    <property type="match status" value="1"/>
</dbReference>
<dbReference type="Proteomes" id="UP000031866">
    <property type="component" value="Chromosome"/>
</dbReference>
<keyword evidence="5 6" id="KW-0472">Membrane</keyword>
<dbReference type="RefSeq" id="WP_041900239.1">
    <property type="nucleotide sequence ID" value="NZ_CP010086.2"/>
</dbReference>
<dbReference type="KEGG" id="cbei:LF65_05226"/>
<dbReference type="InterPro" id="IPR043128">
    <property type="entry name" value="Rev_trsase/Diguanyl_cyclase"/>
</dbReference>
<dbReference type="PROSITE" id="PS50112">
    <property type="entry name" value="PAS"/>
    <property type="match status" value="1"/>
</dbReference>
<evidence type="ECO:0000256" key="3">
    <source>
        <dbReference type="ARBA" id="ARBA00022692"/>
    </source>
</evidence>
<evidence type="ECO:0000256" key="1">
    <source>
        <dbReference type="ARBA" id="ARBA00004651"/>
    </source>
</evidence>
<dbReference type="GO" id="GO:0007165">
    <property type="term" value="P:signal transduction"/>
    <property type="evidence" value="ECO:0007669"/>
    <property type="project" value="InterPro"/>
</dbReference>
<evidence type="ECO:0000256" key="2">
    <source>
        <dbReference type="ARBA" id="ARBA00022475"/>
    </source>
</evidence>
<feature type="domain" description="PAC" evidence="8">
    <location>
        <begin position="455"/>
        <end position="506"/>
    </location>
</feature>
<proteinExistence type="predicted"/>
<dbReference type="PANTHER" id="PTHR44757">
    <property type="entry name" value="DIGUANYLATE CYCLASE DGCP"/>
    <property type="match status" value="1"/>
</dbReference>
<accession>A0A0B5QLK5</accession>
<reference evidence="12" key="1">
    <citation type="submission" date="2014-12" db="EMBL/GenBank/DDBJ databases">
        <title>Genome sequence of Clostridium beijerinckii strain 59B.</title>
        <authorList>
            <person name="Little G.T."/>
            <person name="Minton N.P."/>
        </authorList>
    </citation>
    <scope>NUCLEOTIDE SEQUENCE [LARGE SCALE GENOMIC DNA]</scope>
    <source>
        <strain evidence="12">59B</strain>
    </source>
</reference>
<evidence type="ECO:0000256" key="6">
    <source>
        <dbReference type="SAM" id="Phobius"/>
    </source>
</evidence>
<dbReference type="NCBIfam" id="TIGR00254">
    <property type="entry name" value="GGDEF"/>
    <property type="match status" value="1"/>
</dbReference>
<dbReference type="InterPro" id="IPR035965">
    <property type="entry name" value="PAS-like_dom_sf"/>
</dbReference>
<comment type="subcellular location">
    <subcellularLocation>
        <location evidence="1">Cell membrane</location>
        <topology evidence="1">Multi-pass membrane protein</topology>
    </subcellularLocation>
</comment>
<dbReference type="Pfam" id="PF13426">
    <property type="entry name" value="PAS_9"/>
    <property type="match status" value="1"/>
</dbReference>
<dbReference type="Gene3D" id="6.10.340.10">
    <property type="match status" value="1"/>
</dbReference>
<dbReference type="CDD" id="cd00130">
    <property type="entry name" value="PAS"/>
    <property type="match status" value="1"/>
</dbReference>
<dbReference type="PROSITE" id="PS50887">
    <property type="entry name" value="GGDEF"/>
    <property type="match status" value="1"/>
</dbReference>
<dbReference type="STRING" id="1520.LF65_05226"/>
<dbReference type="InterPro" id="IPR003660">
    <property type="entry name" value="HAMP_dom"/>
</dbReference>
<dbReference type="InterPro" id="IPR000700">
    <property type="entry name" value="PAS-assoc_C"/>
</dbReference>
<dbReference type="SUPFAM" id="SSF55073">
    <property type="entry name" value="Nucleotide cyclase"/>
    <property type="match status" value="1"/>
</dbReference>
<keyword evidence="3 6" id="KW-0812">Transmembrane</keyword>
<dbReference type="OrthoDB" id="9804747at2"/>
<dbReference type="EMBL" id="CP010086">
    <property type="protein sequence ID" value="AJH01751.1"/>
    <property type="molecule type" value="Genomic_DNA"/>
</dbReference>
<dbReference type="GO" id="GO:0005886">
    <property type="term" value="C:plasma membrane"/>
    <property type="evidence" value="ECO:0007669"/>
    <property type="project" value="UniProtKB-SubCell"/>
</dbReference>
<dbReference type="SMART" id="SM00086">
    <property type="entry name" value="PAC"/>
    <property type="match status" value="2"/>
</dbReference>
<dbReference type="InterPro" id="IPR000160">
    <property type="entry name" value="GGDEF_dom"/>
</dbReference>
<dbReference type="InterPro" id="IPR001610">
    <property type="entry name" value="PAC"/>
</dbReference>
<dbReference type="Pfam" id="PF02743">
    <property type="entry name" value="dCache_1"/>
    <property type="match status" value="1"/>
</dbReference>
<dbReference type="CDD" id="cd12912">
    <property type="entry name" value="PDC2_MCP_like"/>
    <property type="match status" value="1"/>
</dbReference>
<feature type="transmembrane region" description="Helical" evidence="6">
    <location>
        <begin position="7"/>
        <end position="30"/>
    </location>
</feature>
<evidence type="ECO:0000313" key="11">
    <source>
        <dbReference type="EMBL" id="AJH01751.1"/>
    </source>
</evidence>
<dbReference type="SUPFAM" id="SSF158472">
    <property type="entry name" value="HAMP domain-like"/>
    <property type="match status" value="1"/>
</dbReference>
<dbReference type="Pfam" id="PF08447">
    <property type="entry name" value="PAS_3"/>
    <property type="match status" value="1"/>
</dbReference>
<dbReference type="Pfam" id="PF00990">
    <property type="entry name" value="GGDEF"/>
    <property type="match status" value="1"/>
</dbReference>
<dbReference type="Gene3D" id="3.30.70.270">
    <property type="match status" value="1"/>
</dbReference>